<keyword evidence="3" id="KW-1185">Reference proteome</keyword>
<name>A0A4S4LQU8_9AGAM</name>
<evidence type="ECO:0000256" key="1">
    <source>
        <dbReference type="SAM" id="Phobius"/>
    </source>
</evidence>
<dbReference type="AlphaFoldDB" id="A0A4S4LQU8"/>
<dbReference type="Proteomes" id="UP000310158">
    <property type="component" value="Unassembled WGS sequence"/>
</dbReference>
<proteinExistence type="predicted"/>
<keyword evidence="1" id="KW-0812">Transmembrane</keyword>
<organism evidence="2 3">
    <name type="scientific">Bondarzewia mesenterica</name>
    <dbReference type="NCBI Taxonomy" id="1095465"/>
    <lineage>
        <taxon>Eukaryota</taxon>
        <taxon>Fungi</taxon>
        <taxon>Dikarya</taxon>
        <taxon>Basidiomycota</taxon>
        <taxon>Agaricomycotina</taxon>
        <taxon>Agaricomycetes</taxon>
        <taxon>Russulales</taxon>
        <taxon>Bondarzewiaceae</taxon>
        <taxon>Bondarzewia</taxon>
    </lineage>
</organism>
<comment type="caution">
    <text evidence="2">The sequence shown here is derived from an EMBL/GenBank/DDBJ whole genome shotgun (WGS) entry which is preliminary data.</text>
</comment>
<feature type="transmembrane region" description="Helical" evidence="1">
    <location>
        <begin position="80"/>
        <end position="100"/>
    </location>
</feature>
<keyword evidence="1" id="KW-1133">Transmembrane helix</keyword>
<dbReference type="OrthoDB" id="2501127at2759"/>
<keyword evidence="1" id="KW-0472">Membrane</keyword>
<feature type="transmembrane region" description="Helical" evidence="1">
    <location>
        <begin position="47"/>
        <end position="68"/>
    </location>
</feature>
<protein>
    <submittedName>
        <fullName evidence="2">Uncharacterized protein</fullName>
    </submittedName>
</protein>
<sequence length="125" mass="13859">MSFLPPVRIVLYCLLLQSARDSARIHYTTHLAPRDPLNHGRSFYGQYPIAAELLATTILTMFWTPYIIHAIAKRRDYGLVYTFTGELLGNAVLFLLWIVGAGISHCGGNSDGANNTNLAAFFLLS</sequence>
<evidence type="ECO:0000313" key="2">
    <source>
        <dbReference type="EMBL" id="THH14317.1"/>
    </source>
</evidence>
<evidence type="ECO:0000313" key="3">
    <source>
        <dbReference type="Proteomes" id="UP000310158"/>
    </source>
</evidence>
<reference evidence="2 3" key="1">
    <citation type="submission" date="2019-02" db="EMBL/GenBank/DDBJ databases">
        <title>Genome sequencing of the rare red list fungi Bondarzewia mesenterica.</title>
        <authorList>
            <person name="Buettner E."/>
            <person name="Kellner H."/>
        </authorList>
    </citation>
    <scope>NUCLEOTIDE SEQUENCE [LARGE SCALE GENOMIC DNA]</scope>
    <source>
        <strain evidence="2 3">DSM 108281</strain>
    </source>
</reference>
<gene>
    <name evidence="2" type="ORF">EW146_g5997</name>
</gene>
<accession>A0A4S4LQU8</accession>
<dbReference type="EMBL" id="SGPL01000286">
    <property type="protein sequence ID" value="THH14317.1"/>
    <property type="molecule type" value="Genomic_DNA"/>
</dbReference>